<dbReference type="EMBL" id="CAXITT010000352">
    <property type="protein sequence ID" value="CAL1539724.1"/>
    <property type="molecule type" value="Genomic_DNA"/>
</dbReference>
<proteinExistence type="predicted"/>
<evidence type="ECO:0000256" key="1">
    <source>
        <dbReference type="SAM" id="MobiDB-lite"/>
    </source>
</evidence>
<protein>
    <submittedName>
        <fullName evidence="2">Uncharacterized protein</fullName>
    </submittedName>
</protein>
<feature type="non-terminal residue" evidence="2">
    <location>
        <position position="602"/>
    </location>
</feature>
<gene>
    <name evidence="2" type="ORF">GSLYS_00013457001</name>
</gene>
<reference evidence="2 3" key="1">
    <citation type="submission" date="2024-04" db="EMBL/GenBank/DDBJ databases">
        <authorList>
            <consortium name="Genoscope - CEA"/>
            <person name="William W."/>
        </authorList>
    </citation>
    <scope>NUCLEOTIDE SEQUENCE [LARGE SCALE GENOMIC DNA]</scope>
</reference>
<accession>A0AAV2HZN4</accession>
<name>A0AAV2HZN4_LYMST</name>
<organism evidence="2 3">
    <name type="scientific">Lymnaea stagnalis</name>
    <name type="common">Great pond snail</name>
    <name type="synonym">Helix stagnalis</name>
    <dbReference type="NCBI Taxonomy" id="6523"/>
    <lineage>
        <taxon>Eukaryota</taxon>
        <taxon>Metazoa</taxon>
        <taxon>Spiralia</taxon>
        <taxon>Lophotrochozoa</taxon>
        <taxon>Mollusca</taxon>
        <taxon>Gastropoda</taxon>
        <taxon>Heterobranchia</taxon>
        <taxon>Euthyneura</taxon>
        <taxon>Panpulmonata</taxon>
        <taxon>Hygrophila</taxon>
        <taxon>Lymnaeoidea</taxon>
        <taxon>Lymnaeidae</taxon>
        <taxon>Lymnaea</taxon>
    </lineage>
</organism>
<comment type="caution">
    <text evidence="2">The sequence shown here is derived from an EMBL/GenBank/DDBJ whole genome shotgun (WGS) entry which is preliminary data.</text>
</comment>
<evidence type="ECO:0000313" key="3">
    <source>
        <dbReference type="Proteomes" id="UP001497497"/>
    </source>
</evidence>
<feature type="region of interest" description="Disordered" evidence="1">
    <location>
        <begin position="1"/>
        <end position="79"/>
    </location>
</feature>
<dbReference type="AlphaFoldDB" id="A0AAV2HZN4"/>
<evidence type="ECO:0000313" key="2">
    <source>
        <dbReference type="EMBL" id="CAL1539724.1"/>
    </source>
</evidence>
<feature type="compositionally biased region" description="Acidic residues" evidence="1">
    <location>
        <begin position="1"/>
        <end position="16"/>
    </location>
</feature>
<feature type="region of interest" description="Disordered" evidence="1">
    <location>
        <begin position="350"/>
        <end position="370"/>
    </location>
</feature>
<dbReference type="Proteomes" id="UP001497497">
    <property type="component" value="Unassembled WGS sequence"/>
</dbReference>
<sequence>MDDDDSFDELSVPDDWLDQKSKRSAPNTSDAESEPTPPKRAKLSNEQFSAAQPSSLAPDYTYNNLNKEDSKSSSKSGTDFHLNYRLNVDKQGQPDGSFITSANQNGHVMQSCTGLGGAKWEAVSLNENEDPSSPAETLEDSSVNEPDTFEEMKVDDTLENEFGLEVKPENNNDDIKQKNMNISEAGEAIPKPDPKVLKNENNINNSSETLVVKNGSVSVTPESASATLLGAQTKPEQLEKKIHLHKSASIIRDADIVAGIVKNKDLNEIYDTLLDHQDREDRLDFVTVQLLEANNSTPSPNVTTGDIFKDLQHVMSEVPSADANEVYAMLESLPPRKNRAKAVVTKLKKHAASGEFNTPHPPPPKKDSSFIDDPMLANDPLFRDMRTIAKMFPERDRNEIYAFLEAHYNKSDRLQVVINELINAENDLEQQTQGLGLLMSHPSFVGKGLSKETEETFDQEVERMKMIFPDCDPDYLYEQLEAMKNEPKRTDIVAAKLIEDRNYPKLKVRLEKEKEKERKVIASKRDMTVPEFLQKFPDAKKTFMSLEKQPSELYLEHAEICLKNEFPMLRVGYLRKILAKHTGHLYPAYQEISEHVVHTPIS</sequence>
<keyword evidence="3" id="KW-1185">Reference proteome</keyword>
<feature type="compositionally biased region" description="Polar residues" evidence="1">
    <location>
        <begin position="44"/>
        <end position="65"/>
    </location>
</feature>